<feature type="region of interest" description="Disordered" evidence="1">
    <location>
        <begin position="57"/>
        <end position="93"/>
    </location>
</feature>
<dbReference type="OrthoDB" id="3181351at2759"/>
<gene>
    <name evidence="2" type="ORF">JVT61DRAFT_13616</name>
</gene>
<evidence type="ECO:0000256" key="1">
    <source>
        <dbReference type="SAM" id="MobiDB-lite"/>
    </source>
</evidence>
<sequence length="381" mass="42317">MLVLTKTILFYWDSIDYNYRQGSQAAKDEFAGITDWAEKLASSKSLHSILSQHSTSSRYARSTSTTTGRKAPHITPASTNYTSTPAPSTISEDPVVDYIDGDDEAERKLLSNAPRARAPVTQETSRMQVTEVVSSSKPDERKPPPLQKPASVAHQKKENGSTRAPRSKRKMKQADEAGYAEDCSVSKRAKKSGMSQRSRSGANNKYINDDLPEGATTDNMWRCLFISALAHFTAGYDNPWVINSEKYLSVLQVIWDTVYDGKIKHTIIANGPVCSIAKQNLNNWRGGFAAAVVTAITAFFAEDMIFLDPEMRAMFAADMKKKKLFLFATNNGNDKNKWTGLWRSPLVLQTFAAHFNYILGRAEVPVLEDGFRGPRTALALQ</sequence>
<evidence type="ECO:0000313" key="3">
    <source>
        <dbReference type="Proteomes" id="UP000683000"/>
    </source>
</evidence>
<name>A0A8I2YDC9_9AGAM</name>
<comment type="caution">
    <text evidence="2">The sequence shown here is derived from an EMBL/GenBank/DDBJ whole genome shotgun (WGS) entry which is preliminary data.</text>
</comment>
<dbReference type="EMBL" id="JAGFBS010000067">
    <property type="protein sequence ID" value="KAG6369747.1"/>
    <property type="molecule type" value="Genomic_DNA"/>
</dbReference>
<feature type="compositionally biased region" description="Polar residues" evidence="1">
    <location>
        <begin position="76"/>
        <end position="91"/>
    </location>
</feature>
<feature type="compositionally biased region" description="Polar residues" evidence="1">
    <location>
        <begin position="193"/>
        <end position="206"/>
    </location>
</feature>
<protein>
    <submittedName>
        <fullName evidence="2">Uncharacterized protein</fullName>
    </submittedName>
</protein>
<proteinExistence type="predicted"/>
<dbReference type="AlphaFoldDB" id="A0A8I2YDC9"/>
<accession>A0A8I2YDC9</accession>
<evidence type="ECO:0000313" key="2">
    <source>
        <dbReference type="EMBL" id="KAG6369747.1"/>
    </source>
</evidence>
<keyword evidence="3" id="KW-1185">Reference proteome</keyword>
<reference evidence="2" key="1">
    <citation type="submission" date="2021-03" db="EMBL/GenBank/DDBJ databases">
        <title>Evolutionary innovations through gain and loss of genes in the ectomycorrhizal Boletales.</title>
        <authorList>
            <person name="Wu G."/>
            <person name="Miyauchi S."/>
            <person name="Morin E."/>
            <person name="Yang Z.-L."/>
            <person name="Xu J."/>
            <person name="Martin F.M."/>
        </authorList>
    </citation>
    <scope>NUCLEOTIDE SEQUENCE</scope>
    <source>
        <strain evidence="2">BR01</strain>
    </source>
</reference>
<feature type="compositionally biased region" description="Low complexity" evidence="1">
    <location>
        <begin position="57"/>
        <end position="67"/>
    </location>
</feature>
<dbReference type="Proteomes" id="UP000683000">
    <property type="component" value="Unassembled WGS sequence"/>
</dbReference>
<feature type="compositionally biased region" description="Polar residues" evidence="1">
    <location>
        <begin position="121"/>
        <end position="136"/>
    </location>
</feature>
<feature type="region of interest" description="Disordered" evidence="1">
    <location>
        <begin position="110"/>
        <end position="209"/>
    </location>
</feature>
<organism evidence="2 3">
    <name type="scientific">Boletus reticuloceps</name>
    <dbReference type="NCBI Taxonomy" id="495285"/>
    <lineage>
        <taxon>Eukaryota</taxon>
        <taxon>Fungi</taxon>
        <taxon>Dikarya</taxon>
        <taxon>Basidiomycota</taxon>
        <taxon>Agaricomycotina</taxon>
        <taxon>Agaricomycetes</taxon>
        <taxon>Agaricomycetidae</taxon>
        <taxon>Boletales</taxon>
        <taxon>Boletineae</taxon>
        <taxon>Boletaceae</taxon>
        <taxon>Boletoideae</taxon>
        <taxon>Boletus</taxon>
    </lineage>
</organism>